<evidence type="ECO:0000256" key="1">
    <source>
        <dbReference type="SAM" id="Phobius"/>
    </source>
</evidence>
<evidence type="ECO:0000313" key="3">
    <source>
        <dbReference type="Proteomes" id="UP001642540"/>
    </source>
</evidence>
<accession>A0ABP1QE37</accession>
<keyword evidence="1" id="KW-0812">Transmembrane</keyword>
<protein>
    <submittedName>
        <fullName evidence="2">Uncharacterized protein</fullName>
    </submittedName>
</protein>
<proteinExistence type="predicted"/>
<gene>
    <name evidence="2" type="ORF">ODALV1_LOCUS10430</name>
</gene>
<evidence type="ECO:0000313" key="2">
    <source>
        <dbReference type="EMBL" id="CAL8100071.1"/>
    </source>
</evidence>
<organism evidence="2 3">
    <name type="scientific">Orchesella dallaii</name>
    <dbReference type="NCBI Taxonomy" id="48710"/>
    <lineage>
        <taxon>Eukaryota</taxon>
        <taxon>Metazoa</taxon>
        <taxon>Ecdysozoa</taxon>
        <taxon>Arthropoda</taxon>
        <taxon>Hexapoda</taxon>
        <taxon>Collembola</taxon>
        <taxon>Entomobryomorpha</taxon>
        <taxon>Entomobryoidea</taxon>
        <taxon>Orchesellidae</taxon>
        <taxon>Orchesellinae</taxon>
        <taxon>Orchesella</taxon>
    </lineage>
</organism>
<reference evidence="2 3" key="1">
    <citation type="submission" date="2024-08" db="EMBL/GenBank/DDBJ databases">
        <authorList>
            <person name="Cucini C."/>
            <person name="Frati F."/>
        </authorList>
    </citation>
    <scope>NUCLEOTIDE SEQUENCE [LARGE SCALE GENOMIC DNA]</scope>
</reference>
<keyword evidence="1" id="KW-1133">Transmembrane helix</keyword>
<name>A0ABP1QE37_9HEXA</name>
<dbReference type="EMBL" id="CAXLJM020000032">
    <property type="protein sequence ID" value="CAL8100071.1"/>
    <property type="molecule type" value="Genomic_DNA"/>
</dbReference>
<keyword evidence="3" id="KW-1185">Reference proteome</keyword>
<sequence>MDINLNAGHFLLMVLAVVIAVFIISKCFWMCRTANSVIQPSINISRRESGMKTVCVNRRNEIEDSDVKPQTEGVCHLDVDLQIWNKHVVDRHHTQHGPMNKNKNKGVYVNNGKKVKKSIRHTLGWI</sequence>
<dbReference type="Proteomes" id="UP001642540">
    <property type="component" value="Unassembled WGS sequence"/>
</dbReference>
<comment type="caution">
    <text evidence="2">The sequence shown here is derived from an EMBL/GenBank/DDBJ whole genome shotgun (WGS) entry which is preliminary data.</text>
</comment>
<keyword evidence="1" id="KW-0472">Membrane</keyword>
<feature type="transmembrane region" description="Helical" evidence="1">
    <location>
        <begin position="6"/>
        <end position="29"/>
    </location>
</feature>